<evidence type="ECO:0000256" key="1">
    <source>
        <dbReference type="ARBA" id="ARBA00004141"/>
    </source>
</evidence>
<dbReference type="GO" id="GO:0016020">
    <property type="term" value="C:membrane"/>
    <property type="evidence" value="ECO:0007669"/>
    <property type="project" value="UniProtKB-SubCell"/>
</dbReference>
<reference evidence="7 8" key="1">
    <citation type="submission" date="2017-09" db="EMBL/GenBank/DDBJ databases">
        <title>Large-scale bioinformatics analysis of Bacillus genomes uncovers conserved roles of natural products in bacterial physiology.</title>
        <authorList>
            <consortium name="Agbiome Team Llc"/>
            <person name="Bleich R.M."/>
            <person name="Grubbs K.J."/>
            <person name="Santa Maria K.C."/>
            <person name="Allen S.E."/>
            <person name="Farag S."/>
            <person name="Shank E.A."/>
            <person name="Bowers A."/>
        </authorList>
    </citation>
    <scope>NUCLEOTIDE SEQUENCE [LARGE SCALE GENOMIC DNA]</scope>
    <source>
        <strain evidence="7 8">AFS092789</strain>
    </source>
</reference>
<dbReference type="EMBL" id="NVMX01000039">
    <property type="protein sequence ID" value="PDZ96538.1"/>
    <property type="molecule type" value="Genomic_DNA"/>
</dbReference>
<feature type="transmembrane region" description="Helical" evidence="5">
    <location>
        <begin position="80"/>
        <end position="104"/>
    </location>
</feature>
<dbReference type="Proteomes" id="UP000219922">
    <property type="component" value="Unassembled WGS sequence"/>
</dbReference>
<keyword evidence="4 5" id="KW-0472">Membrane</keyword>
<feature type="transmembrane region" description="Helical" evidence="5">
    <location>
        <begin position="125"/>
        <end position="145"/>
    </location>
</feature>
<evidence type="ECO:0000313" key="7">
    <source>
        <dbReference type="EMBL" id="PDZ96538.1"/>
    </source>
</evidence>
<accession>A0A9X6SWS0</accession>
<keyword evidence="2 5" id="KW-0812">Transmembrane</keyword>
<dbReference type="AlphaFoldDB" id="A0A9X6SWS0"/>
<evidence type="ECO:0000256" key="5">
    <source>
        <dbReference type="SAM" id="Phobius"/>
    </source>
</evidence>
<dbReference type="RefSeq" id="WP_098005884.1">
    <property type="nucleotide sequence ID" value="NZ_NVMX01000039.1"/>
</dbReference>
<evidence type="ECO:0000256" key="3">
    <source>
        <dbReference type="ARBA" id="ARBA00022989"/>
    </source>
</evidence>
<feature type="transmembrane region" description="Helical" evidence="5">
    <location>
        <begin position="174"/>
        <end position="191"/>
    </location>
</feature>
<comment type="subcellular location">
    <subcellularLocation>
        <location evidence="1">Membrane</location>
        <topology evidence="1">Multi-pass membrane protein</topology>
    </subcellularLocation>
</comment>
<evidence type="ECO:0000259" key="6">
    <source>
        <dbReference type="Pfam" id="PF04893"/>
    </source>
</evidence>
<evidence type="ECO:0000256" key="2">
    <source>
        <dbReference type="ARBA" id="ARBA00022692"/>
    </source>
</evidence>
<evidence type="ECO:0000313" key="8">
    <source>
        <dbReference type="Proteomes" id="UP000219922"/>
    </source>
</evidence>
<name>A0A9X6SWS0_BACCE</name>
<dbReference type="InterPro" id="IPR006977">
    <property type="entry name" value="Yip1_dom"/>
</dbReference>
<comment type="caution">
    <text evidence="7">The sequence shown here is derived from an EMBL/GenBank/DDBJ whole genome shotgun (WGS) entry which is preliminary data.</text>
</comment>
<feature type="transmembrane region" description="Helical" evidence="5">
    <location>
        <begin position="37"/>
        <end position="60"/>
    </location>
</feature>
<proteinExistence type="predicted"/>
<dbReference type="Pfam" id="PF04893">
    <property type="entry name" value="Yip1"/>
    <property type="match status" value="1"/>
</dbReference>
<feature type="transmembrane region" description="Helical" evidence="5">
    <location>
        <begin position="198"/>
        <end position="219"/>
    </location>
</feature>
<organism evidence="7 8">
    <name type="scientific">Bacillus cereus</name>
    <dbReference type="NCBI Taxonomy" id="1396"/>
    <lineage>
        <taxon>Bacteria</taxon>
        <taxon>Bacillati</taxon>
        <taxon>Bacillota</taxon>
        <taxon>Bacilli</taxon>
        <taxon>Bacillales</taxon>
        <taxon>Bacillaceae</taxon>
        <taxon>Bacillus</taxon>
        <taxon>Bacillus cereus group</taxon>
    </lineage>
</organism>
<keyword evidence="3 5" id="KW-1133">Transmembrane helix</keyword>
<gene>
    <name evidence="7" type="ORF">CON36_22445</name>
</gene>
<sequence>METNTGLNDDLTKKPSIFSIITSPTLQFQRMRIHKPIIVPLIIILLLTIITSALISYVTLNNPTIKQMNGSSDFQPVTHIMFLTTFSFTTISGIISVFCAPVFYKNIMIFFGVDTTYKELLCVTLYAVFIMKLGMLLNGTIAVFLGDYQISYTGLAPLLTDYPILHAMAQRVDIFAIWYYIVLGIGLYVLTGLNKKKILILVIVLFFITTALMSIGGIMQEITQRGSGVKAP</sequence>
<feature type="domain" description="Yip1" evidence="6">
    <location>
        <begin position="19"/>
        <end position="213"/>
    </location>
</feature>
<evidence type="ECO:0000256" key="4">
    <source>
        <dbReference type="ARBA" id="ARBA00023136"/>
    </source>
</evidence>
<protein>
    <submittedName>
        <fullName evidence="7">YIP1 family protein</fullName>
    </submittedName>
</protein>